<dbReference type="OrthoDB" id="1681765at2759"/>
<dbReference type="GO" id="GO:0046872">
    <property type="term" value="F:metal ion binding"/>
    <property type="evidence" value="ECO:0007669"/>
    <property type="project" value="UniProtKB-KW"/>
</dbReference>
<evidence type="ECO:0000256" key="4">
    <source>
        <dbReference type="ARBA" id="ARBA00022722"/>
    </source>
</evidence>
<evidence type="ECO:0000259" key="8">
    <source>
        <dbReference type="Pfam" id="PF13359"/>
    </source>
</evidence>
<keyword evidence="7" id="KW-0539">Nucleus</keyword>
<proteinExistence type="inferred from homology"/>
<keyword evidence="6" id="KW-0378">Hydrolase</keyword>
<keyword evidence="5" id="KW-0479">Metal-binding</keyword>
<dbReference type="InterPro" id="IPR011993">
    <property type="entry name" value="PH-like_dom_sf"/>
</dbReference>
<evidence type="ECO:0000256" key="7">
    <source>
        <dbReference type="ARBA" id="ARBA00023242"/>
    </source>
</evidence>
<comment type="similarity">
    <text evidence="3">Belongs to the HARBI1 family.</text>
</comment>
<evidence type="ECO:0000256" key="1">
    <source>
        <dbReference type="ARBA" id="ARBA00001968"/>
    </source>
</evidence>
<comment type="cofactor">
    <cofactor evidence="1">
        <name>a divalent metal cation</name>
        <dbReference type="ChEBI" id="CHEBI:60240"/>
    </cofactor>
</comment>
<dbReference type="GO" id="GO:0016787">
    <property type="term" value="F:hydrolase activity"/>
    <property type="evidence" value="ECO:0007669"/>
    <property type="project" value="UniProtKB-KW"/>
</dbReference>
<dbReference type="PANTHER" id="PTHR22930:SF269">
    <property type="entry name" value="NUCLEASE HARBI1-LIKE PROTEIN"/>
    <property type="match status" value="1"/>
</dbReference>
<name>A0A8J2VTM8_9NEOP</name>
<dbReference type="GO" id="GO:0004518">
    <property type="term" value="F:nuclease activity"/>
    <property type="evidence" value="ECO:0007669"/>
    <property type="project" value="UniProtKB-KW"/>
</dbReference>
<organism evidence="9 10">
    <name type="scientific">Danaus chrysippus</name>
    <name type="common">African queen</name>
    <dbReference type="NCBI Taxonomy" id="151541"/>
    <lineage>
        <taxon>Eukaryota</taxon>
        <taxon>Metazoa</taxon>
        <taxon>Ecdysozoa</taxon>
        <taxon>Arthropoda</taxon>
        <taxon>Hexapoda</taxon>
        <taxon>Insecta</taxon>
        <taxon>Pterygota</taxon>
        <taxon>Neoptera</taxon>
        <taxon>Endopterygota</taxon>
        <taxon>Lepidoptera</taxon>
        <taxon>Glossata</taxon>
        <taxon>Ditrysia</taxon>
        <taxon>Papilionoidea</taxon>
        <taxon>Nymphalidae</taxon>
        <taxon>Danainae</taxon>
        <taxon>Danaini</taxon>
        <taxon>Danaina</taxon>
        <taxon>Danaus</taxon>
        <taxon>Anosia</taxon>
    </lineage>
</organism>
<comment type="subcellular location">
    <subcellularLocation>
        <location evidence="2">Nucleus</location>
    </subcellularLocation>
</comment>
<sequence length="481" mass="53273">MTTLLRKMLKNNSKHKKLCEEWALAECEGEGWWKEAKEGRGHTEVRYAGVAPVERAASAPATALAVRSALHTAKTMNKKLQRVNLDISPKGILVSDAESQEDVLSLSIYSFIPEVCDALYDALADYIKVPNTEQKWMDIKTGFQLKWNFPGCIGAIDGKHINLRAPACSGSEFYNYKKTFSIVLLACVDDDYSFTYIDIGAKGRYSDGGVFSNCSLKQAIDDGSLNIPAESVIVADAAFPLQNNIMKPYPGNNLTTRQKIFNYRLSRARRIVENAFGILTSRFRIFEKPIANNVKNTIKITRTCCALHNWLRKNDSNYLEPGLADYEDISTGITINGSWRQVPFRNFENMGEDNTLTENGTTIRDRFADYFSSEGAVPISYCSADAANARVFAVVEGAEAGAGDEHAVHVFVCARRKQARTLALSLAHAFNDAYQAWQANEAASLKSGGKRLIAPWVNFPDESDEEAVGQWDAPAPLVTFA</sequence>
<evidence type="ECO:0000256" key="5">
    <source>
        <dbReference type="ARBA" id="ARBA00022723"/>
    </source>
</evidence>
<evidence type="ECO:0000313" key="9">
    <source>
        <dbReference type="EMBL" id="CAG9564951.1"/>
    </source>
</evidence>
<dbReference type="GO" id="GO:0005634">
    <property type="term" value="C:nucleus"/>
    <property type="evidence" value="ECO:0007669"/>
    <property type="project" value="UniProtKB-SubCell"/>
</dbReference>
<dbReference type="EMBL" id="CAKASE010000052">
    <property type="protein sequence ID" value="CAG9564951.1"/>
    <property type="molecule type" value="Genomic_DNA"/>
</dbReference>
<evidence type="ECO:0000256" key="2">
    <source>
        <dbReference type="ARBA" id="ARBA00004123"/>
    </source>
</evidence>
<dbReference type="Gene3D" id="2.30.29.30">
    <property type="entry name" value="Pleckstrin-homology domain (PH domain)/Phosphotyrosine-binding domain (PTB)"/>
    <property type="match status" value="2"/>
</dbReference>
<evidence type="ECO:0000313" key="10">
    <source>
        <dbReference type="Proteomes" id="UP000789524"/>
    </source>
</evidence>
<dbReference type="Proteomes" id="UP000789524">
    <property type="component" value="Unassembled WGS sequence"/>
</dbReference>
<feature type="domain" description="DDE Tnp4" evidence="8">
    <location>
        <begin position="156"/>
        <end position="309"/>
    </location>
</feature>
<protein>
    <submittedName>
        <fullName evidence="9">(African queen) hypothetical protein</fullName>
    </submittedName>
</protein>
<evidence type="ECO:0000256" key="6">
    <source>
        <dbReference type="ARBA" id="ARBA00022801"/>
    </source>
</evidence>
<gene>
    <name evidence="9" type="ORF">DCHRY22_LOCUS5869</name>
</gene>
<keyword evidence="4" id="KW-0540">Nuclease</keyword>
<dbReference type="SUPFAM" id="SSF50729">
    <property type="entry name" value="PH domain-like"/>
    <property type="match status" value="2"/>
</dbReference>
<accession>A0A8J2VTM8</accession>
<dbReference type="AlphaFoldDB" id="A0A8J2VTM8"/>
<dbReference type="PANTHER" id="PTHR22930">
    <property type="match status" value="1"/>
</dbReference>
<evidence type="ECO:0000256" key="3">
    <source>
        <dbReference type="ARBA" id="ARBA00006958"/>
    </source>
</evidence>
<dbReference type="InterPro" id="IPR027806">
    <property type="entry name" value="HARBI1_dom"/>
</dbReference>
<comment type="caution">
    <text evidence="9">The sequence shown here is derived from an EMBL/GenBank/DDBJ whole genome shotgun (WGS) entry which is preliminary data.</text>
</comment>
<dbReference type="InterPro" id="IPR045249">
    <property type="entry name" value="HARBI1-like"/>
</dbReference>
<reference evidence="9" key="1">
    <citation type="submission" date="2021-09" db="EMBL/GenBank/DDBJ databases">
        <authorList>
            <person name="Martin H S."/>
        </authorList>
    </citation>
    <scope>NUCLEOTIDE SEQUENCE</scope>
</reference>
<keyword evidence="10" id="KW-1185">Reference proteome</keyword>
<dbReference type="Pfam" id="PF13359">
    <property type="entry name" value="DDE_Tnp_4"/>
    <property type="match status" value="1"/>
</dbReference>